<keyword evidence="5" id="KW-1185">Reference proteome</keyword>
<keyword evidence="1 2" id="KW-0238">DNA-binding</keyword>
<dbReference type="PRINTS" id="PR00455">
    <property type="entry name" value="HTHTETR"/>
</dbReference>
<dbReference type="GO" id="GO:0000976">
    <property type="term" value="F:transcription cis-regulatory region binding"/>
    <property type="evidence" value="ECO:0007669"/>
    <property type="project" value="TreeGrafter"/>
</dbReference>
<dbReference type="Pfam" id="PF00440">
    <property type="entry name" value="TetR_N"/>
    <property type="match status" value="1"/>
</dbReference>
<gene>
    <name evidence="4" type="ORF">D7S86_25090</name>
</gene>
<evidence type="ECO:0000256" key="1">
    <source>
        <dbReference type="ARBA" id="ARBA00023125"/>
    </source>
</evidence>
<accession>A0A494XDG5</accession>
<dbReference type="GO" id="GO:0003700">
    <property type="term" value="F:DNA-binding transcription factor activity"/>
    <property type="evidence" value="ECO:0007669"/>
    <property type="project" value="TreeGrafter"/>
</dbReference>
<dbReference type="InterPro" id="IPR009057">
    <property type="entry name" value="Homeodomain-like_sf"/>
</dbReference>
<dbReference type="InterPro" id="IPR041669">
    <property type="entry name" value="TetR_C_15"/>
</dbReference>
<proteinExistence type="predicted"/>
<dbReference type="OrthoDB" id="9816320at2"/>
<dbReference type="PANTHER" id="PTHR30055:SF201">
    <property type="entry name" value="TRANSCRIPTIONAL REGULATORY PROTEIN"/>
    <property type="match status" value="1"/>
</dbReference>
<feature type="domain" description="HTH tetR-type" evidence="3">
    <location>
        <begin position="21"/>
        <end position="81"/>
    </location>
</feature>
<dbReference type="InterPro" id="IPR050109">
    <property type="entry name" value="HTH-type_TetR-like_transc_reg"/>
</dbReference>
<evidence type="ECO:0000256" key="2">
    <source>
        <dbReference type="PROSITE-ProRule" id="PRU00335"/>
    </source>
</evidence>
<dbReference type="Proteomes" id="UP000270342">
    <property type="component" value="Unassembled WGS sequence"/>
</dbReference>
<evidence type="ECO:0000259" key="3">
    <source>
        <dbReference type="PROSITE" id="PS50977"/>
    </source>
</evidence>
<dbReference type="EMBL" id="RBZU01000015">
    <property type="protein sequence ID" value="RKP46199.1"/>
    <property type="molecule type" value="Genomic_DNA"/>
</dbReference>
<dbReference type="PANTHER" id="PTHR30055">
    <property type="entry name" value="HTH-TYPE TRANSCRIPTIONAL REGULATOR RUTR"/>
    <property type="match status" value="1"/>
</dbReference>
<evidence type="ECO:0000313" key="4">
    <source>
        <dbReference type="EMBL" id="RKP46199.1"/>
    </source>
</evidence>
<evidence type="ECO:0000313" key="5">
    <source>
        <dbReference type="Proteomes" id="UP000270342"/>
    </source>
</evidence>
<dbReference type="Gene3D" id="1.10.357.10">
    <property type="entry name" value="Tetracycline Repressor, domain 2"/>
    <property type="match status" value="1"/>
</dbReference>
<dbReference type="PROSITE" id="PS50977">
    <property type="entry name" value="HTH_TETR_2"/>
    <property type="match status" value="1"/>
</dbReference>
<dbReference type="AlphaFoldDB" id="A0A494XDG5"/>
<sequence length="222" mass="24231">MRASHPGGLDARKQPRQARSVATVDAIFDATIQVLLGEGLERLTTIRVAERAGVSVGTLYQYFPQKQALLFAVLQRHLERIVGDLERAAASVHGASLETMVQTVVAAFVSAKTDSLDESRALYAVSYQLDSSAYVREVEARNHAALEAMLKTASDARFDDIGTTAFMFMGAMVGPLRLLLQSKSPRSMVHGLSRQLESLCLGYLEREARPKAAQKRRAAVAI</sequence>
<dbReference type="SUPFAM" id="SSF46689">
    <property type="entry name" value="Homeodomain-like"/>
    <property type="match status" value="1"/>
</dbReference>
<comment type="caution">
    <text evidence="4">The sequence shown here is derived from an EMBL/GenBank/DDBJ whole genome shotgun (WGS) entry which is preliminary data.</text>
</comment>
<name>A0A494XDG5_9BURK</name>
<feature type="DNA-binding region" description="H-T-H motif" evidence="2">
    <location>
        <begin position="44"/>
        <end position="63"/>
    </location>
</feature>
<reference evidence="4 5" key="1">
    <citation type="submission" date="2018-10" db="EMBL/GenBank/DDBJ databases">
        <title>Robbsia sp. DHC34, isolated from soil.</title>
        <authorList>
            <person name="Gao Z.-H."/>
            <person name="Qiu L.-H."/>
        </authorList>
    </citation>
    <scope>NUCLEOTIDE SEQUENCE [LARGE SCALE GENOMIC DNA]</scope>
    <source>
        <strain evidence="4 5">DHC34</strain>
    </source>
</reference>
<organism evidence="4 5">
    <name type="scientific">Pararobbsia silviterrae</name>
    <dbReference type="NCBI Taxonomy" id="1792498"/>
    <lineage>
        <taxon>Bacteria</taxon>
        <taxon>Pseudomonadati</taxon>
        <taxon>Pseudomonadota</taxon>
        <taxon>Betaproteobacteria</taxon>
        <taxon>Burkholderiales</taxon>
        <taxon>Burkholderiaceae</taxon>
        <taxon>Pararobbsia</taxon>
    </lineage>
</organism>
<protein>
    <submittedName>
        <fullName evidence="4">TetR/AcrR family transcriptional regulator</fullName>
    </submittedName>
</protein>
<dbReference type="Pfam" id="PF17918">
    <property type="entry name" value="TetR_C_15"/>
    <property type="match status" value="1"/>
</dbReference>
<dbReference type="InterPro" id="IPR001647">
    <property type="entry name" value="HTH_TetR"/>
</dbReference>